<gene>
    <name evidence="2" type="ORF">CVLEPA_LOCUS10099</name>
</gene>
<proteinExistence type="predicted"/>
<protein>
    <submittedName>
        <fullName evidence="2">Uncharacterized protein</fullName>
    </submittedName>
</protein>
<evidence type="ECO:0000256" key="1">
    <source>
        <dbReference type="SAM" id="MobiDB-lite"/>
    </source>
</evidence>
<dbReference type="Proteomes" id="UP001642483">
    <property type="component" value="Unassembled WGS sequence"/>
</dbReference>
<organism evidence="2 3">
    <name type="scientific">Clavelina lepadiformis</name>
    <name type="common">Light-bulb sea squirt</name>
    <name type="synonym">Ascidia lepadiformis</name>
    <dbReference type="NCBI Taxonomy" id="159417"/>
    <lineage>
        <taxon>Eukaryota</taxon>
        <taxon>Metazoa</taxon>
        <taxon>Chordata</taxon>
        <taxon>Tunicata</taxon>
        <taxon>Ascidiacea</taxon>
        <taxon>Aplousobranchia</taxon>
        <taxon>Clavelinidae</taxon>
        <taxon>Clavelina</taxon>
    </lineage>
</organism>
<feature type="compositionally biased region" description="Basic and acidic residues" evidence="1">
    <location>
        <begin position="7"/>
        <end position="17"/>
    </location>
</feature>
<name>A0ABP0FMA8_CLALP</name>
<evidence type="ECO:0000313" key="3">
    <source>
        <dbReference type="Proteomes" id="UP001642483"/>
    </source>
</evidence>
<accession>A0ABP0FMA8</accession>
<dbReference type="EMBL" id="CAWYQH010000068">
    <property type="protein sequence ID" value="CAK8679851.1"/>
    <property type="molecule type" value="Genomic_DNA"/>
</dbReference>
<keyword evidence="3" id="KW-1185">Reference proteome</keyword>
<comment type="caution">
    <text evidence="2">The sequence shown here is derived from an EMBL/GenBank/DDBJ whole genome shotgun (WGS) entry which is preliminary data.</text>
</comment>
<evidence type="ECO:0000313" key="2">
    <source>
        <dbReference type="EMBL" id="CAK8679851.1"/>
    </source>
</evidence>
<feature type="region of interest" description="Disordered" evidence="1">
    <location>
        <begin position="1"/>
        <end position="35"/>
    </location>
</feature>
<reference evidence="2 3" key="1">
    <citation type="submission" date="2024-02" db="EMBL/GenBank/DDBJ databases">
        <authorList>
            <person name="Daric V."/>
            <person name="Darras S."/>
        </authorList>
    </citation>
    <scope>NUCLEOTIDE SEQUENCE [LARGE SCALE GENOMIC DNA]</scope>
</reference>
<sequence length="85" mass="9584">MNTHSYKSSDKGHSTYKKERHRREKKSNLLPALGPLKDFDKHQKQTYSNSNKDFCGTLLDALLTLCAPSNENALRLFLGSVVMTG</sequence>